<protein>
    <recommendedName>
        <fullName evidence="12">Nuclear pore complex protein Nup133</fullName>
    </recommendedName>
</protein>
<keyword evidence="3" id="KW-0813">Transport</keyword>
<dbReference type="EMBL" id="JAACXV010000003">
    <property type="protein sequence ID" value="KAF7287802.1"/>
    <property type="molecule type" value="Genomic_DNA"/>
</dbReference>
<evidence type="ECO:0000256" key="7">
    <source>
        <dbReference type="ARBA" id="ARBA00023242"/>
    </source>
</evidence>
<dbReference type="InterPro" id="IPR015943">
    <property type="entry name" value="WD40/YVTN_repeat-like_dom_sf"/>
</dbReference>
<dbReference type="GO" id="GO:0017056">
    <property type="term" value="F:structural constituent of nuclear pore"/>
    <property type="evidence" value="ECO:0007669"/>
    <property type="project" value="InterPro"/>
</dbReference>
<dbReference type="Proteomes" id="UP000625711">
    <property type="component" value="Unassembled WGS sequence"/>
</dbReference>
<evidence type="ECO:0000259" key="8">
    <source>
        <dbReference type="Pfam" id="PF03177"/>
    </source>
</evidence>
<comment type="similarity">
    <text evidence="2">Belongs to the nucleoporin Nup133 family.</text>
</comment>
<dbReference type="InterPro" id="IPR037624">
    <property type="entry name" value="Nup133-like"/>
</dbReference>
<evidence type="ECO:0000313" key="11">
    <source>
        <dbReference type="Proteomes" id="UP000625711"/>
    </source>
</evidence>
<keyword evidence="6" id="KW-0811">Translocation</keyword>
<keyword evidence="7" id="KW-0539">Nucleus</keyword>
<comment type="caution">
    <text evidence="10">The sequence shown here is derived from an EMBL/GenBank/DDBJ whole genome shotgun (WGS) entry which is preliminary data.</text>
</comment>
<evidence type="ECO:0000256" key="4">
    <source>
        <dbReference type="ARBA" id="ARBA00022816"/>
    </source>
</evidence>
<dbReference type="Gene3D" id="1.25.40.700">
    <property type="match status" value="1"/>
</dbReference>
<name>A0A834J3L9_RHYFE</name>
<dbReference type="GO" id="GO:0031080">
    <property type="term" value="C:nuclear pore outer ring"/>
    <property type="evidence" value="ECO:0007669"/>
    <property type="project" value="TreeGrafter"/>
</dbReference>
<evidence type="ECO:0000256" key="5">
    <source>
        <dbReference type="ARBA" id="ARBA00022927"/>
    </source>
</evidence>
<evidence type="ECO:0000256" key="6">
    <source>
        <dbReference type="ARBA" id="ARBA00023010"/>
    </source>
</evidence>
<dbReference type="Gene3D" id="1.20.58.1380">
    <property type="match status" value="1"/>
</dbReference>
<dbReference type="PANTHER" id="PTHR13405">
    <property type="entry name" value="NUCLEAR PORE COMPLEX PROTEIN NUP133"/>
    <property type="match status" value="1"/>
</dbReference>
<reference evidence="10" key="1">
    <citation type="submission" date="2020-08" db="EMBL/GenBank/DDBJ databases">
        <title>Genome sequencing and assembly of the red palm weevil Rhynchophorus ferrugineus.</title>
        <authorList>
            <person name="Dias G.B."/>
            <person name="Bergman C.M."/>
            <person name="Manee M."/>
        </authorList>
    </citation>
    <scope>NUCLEOTIDE SEQUENCE</scope>
    <source>
        <strain evidence="10">AA-2017</strain>
        <tissue evidence="10">Whole larva</tissue>
    </source>
</reference>
<dbReference type="GO" id="GO:0006606">
    <property type="term" value="P:protein import into nucleus"/>
    <property type="evidence" value="ECO:0007669"/>
    <property type="project" value="TreeGrafter"/>
</dbReference>
<feature type="domain" description="Nucleoporin Nup133/Nup155-like C-terminal" evidence="8">
    <location>
        <begin position="796"/>
        <end position="981"/>
    </location>
</feature>
<dbReference type="AlphaFoldDB" id="A0A834J3L9"/>
<evidence type="ECO:0008006" key="12">
    <source>
        <dbReference type="Google" id="ProtNLM"/>
    </source>
</evidence>
<gene>
    <name evidence="10" type="ORF">GWI33_003432</name>
</gene>
<dbReference type="OrthoDB" id="103454at2759"/>
<accession>A0A834J3L9</accession>
<dbReference type="PANTHER" id="PTHR13405:SF11">
    <property type="entry name" value="NUCLEAR PORE COMPLEX PROTEIN NUP133"/>
    <property type="match status" value="1"/>
</dbReference>
<keyword evidence="4" id="KW-0509">mRNA transport</keyword>
<dbReference type="Pfam" id="PF08801">
    <property type="entry name" value="Nucleoporin_N"/>
    <property type="match status" value="1"/>
</dbReference>
<dbReference type="GO" id="GO:0016973">
    <property type="term" value="P:poly(A)+ mRNA export from nucleus"/>
    <property type="evidence" value="ECO:0007669"/>
    <property type="project" value="TreeGrafter"/>
</dbReference>
<dbReference type="Pfam" id="PF03177">
    <property type="entry name" value="Nucleoporin_C"/>
    <property type="match status" value="1"/>
</dbReference>
<feature type="domain" description="Nucleoporin Nup133/Nup155-like N-terminal" evidence="9">
    <location>
        <begin position="44"/>
        <end position="344"/>
    </location>
</feature>
<evidence type="ECO:0000256" key="3">
    <source>
        <dbReference type="ARBA" id="ARBA00022448"/>
    </source>
</evidence>
<proteinExistence type="inferred from homology"/>
<organism evidence="10 11">
    <name type="scientific">Rhynchophorus ferrugineus</name>
    <name type="common">Red palm weevil</name>
    <name type="synonym">Curculio ferrugineus</name>
    <dbReference type="NCBI Taxonomy" id="354439"/>
    <lineage>
        <taxon>Eukaryota</taxon>
        <taxon>Metazoa</taxon>
        <taxon>Ecdysozoa</taxon>
        <taxon>Arthropoda</taxon>
        <taxon>Hexapoda</taxon>
        <taxon>Insecta</taxon>
        <taxon>Pterygota</taxon>
        <taxon>Neoptera</taxon>
        <taxon>Endopterygota</taxon>
        <taxon>Coleoptera</taxon>
        <taxon>Polyphaga</taxon>
        <taxon>Cucujiformia</taxon>
        <taxon>Curculionidae</taxon>
        <taxon>Dryophthorinae</taxon>
        <taxon>Rhynchophorus</taxon>
    </lineage>
</organism>
<dbReference type="SUPFAM" id="SSF117289">
    <property type="entry name" value="Nucleoporin domain"/>
    <property type="match status" value="1"/>
</dbReference>
<dbReference type="Gene3D" id="2.130.10.10">
    <property type="entry name" value="YVTN repeat-like/Quinoprotein amine dehydrogenase"/>
    <property type="match status" value="1"/>
</dbReference>
<evidence type="ECO:0000259" key="9">
    <source>
        <dbReference type="Pfam" id="PF08801"/>
    </source>
</evidence>
<evidence type="ECO:0000256" key="2">
    <source>
        <dbReference type="ARBA" id="ARBA00005569"/>
    </source>
</evidence>
<dbReference type="InterPro" id="IPR007187">
    <property type="entry name" value="Nucleoporin_Nup133/Nup155_C"/>
</dbReference>
<sequence>MDFGFNTSLSSKRKSGLRQHSKLPSVNIVLKSPQHIVERFGVLVPVLVEEAFSFSDKNVLITAKVSDCGYAWVVCGRRLYVWQFYIPHHANSPKLKRLPICHELKLPQSDLAHRAELVTVFLNKNSNFPSCIAVSPEGMVRYWSDISHDHCSVDEHVDLNGQECDSLIYVNGLGGIFVTTTCTVVLVQHIQGSYSHEVKCRLLRTPGSWLGGISKRVSSIFFGPMSSDQGNETRIIRLLSIPNIQQLHSVYVLAGLSLQKWTISEKTTETEQLLWSIDLTRPIKEAFRTNINNWDVSDYTEVDIWILDMQPDRDGVLMLCAGVNLHLNSQVYYAMASIHTNTPTPPVMPKDFLLLKLMGSYRDDSPGDSLNCRLIMSGCNAYIYNSKSIHVIKPQEEHDTLEFHNPNDQIFSGTMCSGKPLFFSRHYGLVSITSTSLDTSISFSAPVTSLETSFNDQSLAANNLSVYHMDPYEIYTAHRDTASQLKAAFIFHVKNQLTECYDMINTLFPSDVPLVPGFDGPLDVAIAKIAKDILDDIPAGDPRWTQGDHGTQGLGSSHSMLVLHQLIDKQKAFTLYLKFIKESGLWDKLAGLTVRDSHMTTIYFLSELAEKITASIVLKKLPVSVLFEDALEKTVRKFASETGSGLSRQDIFFREVSRVHEGILWLSKICDDVAHSAMGPIEVAAAVHEANSIMLAVFSEVIQYRQQNKELFSLTEVARSLKLEYLPWTASGGSEGVVDALMLQHSLTVNYGLKVTTREQLTNELLGDFVLLTDIILDGRKSHLTTVLPGGREKVLHKQYCSDRNKLIKPLVQEKAWDKAAMLAEKYLDFDILIAVCESTNNDERLNEYMRRFKDTGFPEFVYNWYLREGKQAKLLNRYRVVSGRVPEGQERLCTFLKSYPSLNWIQQTFDKNYAAAADTLRLLGEKETELVTRQKTIFSLCKLAKVAAPCDNGTENYLQEINNNLNLITYQEHIPDYVLQLYGFDAINPRVLHPKDIIALYTCTEYTDSTEVDFKRALDVTKFVNDEYERVELTLQIWRAALLRDSWDFPNLDSPLECLQTTLFFRLVDISIVLGSDPNTLLPQIDMLIDDPSLKELNENTNFQTLLKMGYEHFHRTQMM</sequence>
<keyword evidence="11" id="KW-1185">Reference proteome</keyword>
<evidence type="ECO:0000256" key="1">
    <source>
        <dbReference type="ARBA" id="ARBA00004259"/>
    </source>
</evidence>
<comment type="subcellular location">
    <subcellularLocation>
        <location evidence="1">Nucleus envelope</location>
    </subcellularLocation>
</comment>
<keyword evidence="5" id="KW-0653">Protein transport</keyword>
<evidence type="ECO:0000313" key="10">
    <source>
        <dbReference type="EMBL" id="KAF7287802.1"/>
    </source>
</evidence>
<dbReference type="GO" id="GO:0000972">
    <property type="term" value="P:transcription-dependent tethering of RNA polymerase II gene DNA at nuclear periphery"/>
    <property type="evidence" value="ECO:0007669"/>
    <property type="project" value="TreeGrafter"/>
</dbReference>
<dbReference type="InterPro" id="IPR014908">
    <property type="entry name" value="Nucleoporin_Nup133/Nup155_N"/>
</dbReference>